<name>A0ABR7JTA1_9FIRM</name>
<dbReference type="InterPro" id="IPR038109">
    <property type="entry name" value="DNA_bind_recomb_sf"/>
</dbReference>
<dbReference type="EMBL" id="JACRWE010000011">
    <property type="protein sequence ID" value="MBC5998146.1"/>
    <property type="molecule type" value="Genomic_DNA"/>
</dbReference>
<keyword evidence="1" id="KW-0229">DNA integration</keyword>
<dbReference type="Proteomes" id="UP000609849">
    <property type="component" value="Unassembled WGS sequence"/>
</dbReference>
<evidence type="ECO:0000256" key="3">
    <source>
        <dbReference type="ARBA" id="ARBA00023172"/>
    </source>
</evidence>
<evidence type="ECO:0000256" key="2">
    <source>
        <dbReference type="ARBA" id="ARBA00023125"/>
    </source>
</evidence>
<evidence type="ECO:0000259" key="6">
    <source>
        <dbReference type="PROSITE" id="PS51736"/>
    </source>
</evidence>
<dbReference type="SUPFAM" id="SSF53041">
    <property type="entry name" value="Resolvase-like"/>
    <property type="match status" value="1"/>
</dbReference>
<organism evidence="8 9">
    <name type="scientific">Romboutsia faecis</name>
    <dbReference type="NCBI Taxonomy" id="2764597"/>
    <lineage>
        <taxon>Bacteria</taxon>
        <taxon>Bacillati</taxon>
        <taxon>Bacillota</taxon>
        <taxon>Clostridia</taxon>
        <taxon>Peptostreptococcales</taxon>
        <taxon>Peptostreptococcaceae</taxon>
        <taxon>Romboutsia</taxon>
    </lineage>
</organism>
<evidence type="ECO:0000259" key="7">
    <source>
        <dbReference type="PROSITE" id="PS51737"/>
    </source>
</evidence>
<comment type="caution">
    <text evidence="8">The sequence shown here is derived from an EMBL/GenBank/DDBJ whole genome shotgun (WGS) entry which is preliminary data.</text>
</comment>
<evidence type="ECO:0000256" key="4">
    <source>
        <dbReference type="PROSITE-ProRule" id="PRU10137"/>
    </source>
</evidence>
<dbReference type="SMART" id="SM00857">
    <property type="entry name" value="Resolvase"/>
    <property type="match status" value="1"/>
</dbReference>
<dbReference type="PROSITE" id="PS51737">
    <property type="entry name" value="RECOMBINASE_DNA_BIND"/>
    <property type="match status" value="1"/>
</dbReference>
<evidence type="ECO:0000313" key="9">
    <source>
        <dbReference type="Proteomes" id="UP000609849"/>
    </source>
</evidence>
<proteinExistence type="predicted"/>
<feature type="active site" description="O-(5'-phospho-DNA)-serine intermediate" evidence="4">
    <location>
        <position position="22"/>
    </location>
</feature>
<dbReference type="InterPro" id="IPR036162">
    <property type="entry name" value="Resolvase-like_N_sf"/>
</dbReference>
<dbReference type="InterPro" id="IPR025827">
    <property type="entry name" value="Zn_ribbon_recom_dom"/>
</dbReference>
<feature type="domain" description="Recombinase" evidence="7">
    <location>
        <begin position="179"/>
        <end position="299"/>
    </location>
</feature>
<reference evidence="8 9" key="1">
    <citation type="submission" date="2020-08" db="EMBL/GenBank/DDBJ databases">
        <authorList>
            <person name="Liu C."/>
            <person name="Sun Q."/>
        </authorList>
    </citation>
    <scope>NUCLEOTIDE SEQUENCE [LARGE SCALE GENOMIC DNA]</scope>
    <source>
        <strain evidence="8 9">NSJ-18</strain>
    </source>
</reference>
<keyword evidence="5" id="KW-0175">Coiled coil</keyword>
<keyword evidence="2" id="KW-0238">DNA-binding</keyword>
<evidence type="ECO:0000313" key="8">
    <source>
        <dbReference type="EMBL" id="MBC5998146.1"/>
    </source>
</evidence>
<dbReference type="InterPro" id="IPR006118">
    <property type="entry name" value="Recombinase_CS"/>
</dbReference>
<dbReference type="PROSITE" id="PS51736">
    <property type="entry name" value="RECOMBINASES_3"/>
    <property type="match status" value="1"/>
</dbReference>
<dbReference type="InterPro" id="IPR006119">
    <property type="entry name" value="Resolv_N"/>
</dbReference>
<feature type="domain" description="Resolvase/invertase-type recombinase catalytic" evidence="6">
    <location>
        <begin position="14"/>
        <end position="162"/>
    </location>
</feature>
<dbReference type="InterPro" id="IPR050639">
    <property type="entry name" value="SSR_resolvase"/>
</dbReference>
<evidence type="ECO:0000256" key="5">
    <source>
        <dbReference type="SAM" id="Coils"/>
    </source>
</evidence>
<dbReference type="PANTHER" id="PTHR30461">
    <property type="entry name" value="DNA-INVERTASE FROM LAMBDOID PROPHAGE"/>
    <property type="match status" value="1"/>
</dbReference>
<evidence type="ECO:0000256" key="1">
    <source>
        <dbReference type="ARBA" id="ARBA00022908"/>
    </source>
</evidence>
<keyword evidence="3" id="KW-0233">DNA recombination</keyword>
<keyword evidence="9" id="KW-1185">Reference proteome</keyword>
<dbReference type="Pfam" id="PF07508">
    <property type="entry name" value="Recombinase"/>
    <property type="match status" value="1"/>
</dbReference>
<sequence>MKYWEDVTMKASKRIAIYCRVSTVEQAEEGYSIDEQNVKITEYCNQEGHEIYKLYEDRGISGKNITNRPGIKQLLHDATENKFDLVIVWKLNRISRKLLDILNIVELLNKHNIAFRSLTENFETETPAGKLQLNIMGAIGEFERESLADNIKLGMVARSKQGSWNGGIVLGYDSVEIPNEGKKRKNTVLKVNENEANTVRKIFQLYSQGHGYKAIVNKINKEGYKTKKGNQFAVSTVKTILQNPIYIGKIRFNVRQDWAKKRRQKINENPILVEGQHEPIIDVETWNKVQVILKERSKKHNKVYDSEQPLTGILKCPACGASMTISRSTTKRADGSKRVIETYSCGNWKNKGTAVCNSNSIRVEKANAYVMNKVSELVNDESILRKVVDNINKNKSTKLKPTLDQIEQVNKEIKKLSIKKDKNLELFEDGILAKSELSTRIKSINDDIEKLKLREQELKQEVDIAEGEPVSYELVRDVMTRFKEVFLSMGTSQQRKQLIHLLISKITMNKEREIDSIEIQINNDVITYLKKDGLPNKKGNPSFLHLFRMNNINLKIAI</sequence>
<dbReference type="PANTHER" id="PTHR30461:SF23">
    <property type="entry name" value="DNA RECOMBINASE-RELATED"/>
    <property type="match status" value="1"/>
</dbReference>
<dbReference type="Gene3D" id="3.40.50.1390">
    <property type="entry name" value="Resolvase, N-terminal catalytic domain"/>
    <property type="match status" value="1"/>
</dbReference>
<dbReference type="Pfam" id="PF00239">
    <property type="entry name" value="Resolvase"/>
    <property type="match status" value="1"/>
</dbReference>
<dbReference type="Gene3D" id="3.90.1750.20">
    <property type="entry name" value="Putative Large Serine Recombinase, Chain B, Domain 2"/>
    <property type="match status" value="1"/>
</dbReference>
<gene>
    <name evidence="8" type="ORF">H8923_15410</name>
</gene>
<dbReference type="Pfam" id="PF13408">
    <property type="entry name" value="Zn_ribbon_recom"/>
    <property type="match status" value="1"/>
</dbReference>
<dbReference type="PROSITE" id="PS00397">
    <property type="entry name" value="RECOMBINASES_1"/>
    <property type="match status" value="1"/>
</dbReference>
<protein>
    <submittedName>
        <fullName evidence="8">Recombinase family protein</fullName>
    </submittedName>
</protein>
<dbReference type="CDD" id="cd00338">
    <property type="entry name" value="Ser_Recombinase"/>
    <property type="match status" value="1"/>
</dbReference>
<dbReference type="InterPro" id="IPR011109">
    <property type="entry name" value="DNA_bind_recombinase_dom"/>
</dbReference>
<accession>A0ABR7JTA1</accession>
<feature type="coiled-coil region" evidence="5">
    <location>
        <begin position="406"/>
        <end position="468"/>
    </location>
</feature>